<evidence type="ECO:0000256" key="5">
    <source>
        <dbReference type="ARBA" id="ARBA00022737"/>
    </source>
</evidence>
<dbReference type="AlphaFoldDB" id="A0A8I6TLK4"/>
<keyword evidence="6 9" id="KW-1133">Transmembrane helix</keyword>
<comment type="subcellular location">
    <subcellularLocation>
        <location evidence="1">Membrane</location>
        <topology evidence="1">Single-pass membrane protein</topology>
    </subcellularLocation>
</comment>
<reference evidence="11" key="1">
    <citation type="submission" date="2022-01" db="UniProtKB">
        <authorList>
            <consortium name="EnsemblMetazoa"/>
        </authorList>
    </citation>
    <scope>IDENTIFICATION</scope>
</reference>
<dbReference type="Pfam" id="PF13855">
    <property type="entry name" value="LRR_8"/>
    <property type="match status" value="1"/>
</dbReference>
<dbReference type="PANTHER" id="PTHR24365:SF541">
    <property type="entry name" value="PROTEIN TOLL-RELATED"/>
    <property type="match status" value="1"/>
</dbReference>
<keyword evidence="2" id="KW-0433">Leucine-rich repeat</keyword>
<dbReference type="Pfam" id="PF00560">
    <property type="entry name" value="LRR_1"/>
    <property type="match status" value="1"/>
</dbReference>
<keyword evidence="8" id="KW-0325">Glycoprotein</keyword>
<dbReference type="CTD" id="37010"/>
<keyword evidence="12" id="KW-1185">Reference proteome</keyword>
<dbReference type="EnsemblMetazoa" id="XM_014406891.2">
    <property type="protein sequence ID" value="XP_014262377.1"/>
    <property type="gene ID" value="LOC106674268"/>
</dbReference>
<dbReference type="GO" id="GO:0038023">
    <property type="term" value="F:signaling receptor activity"/>
    <property type="evidence" value="ECO:0007669"/>
    <property type="project" value="TreeGrafter"/>
</dbReference>
<sequence length="467" mass="53831">MHRYTIKILISVSFCLIFFLKNCSAVFCGLHKTGSKCETRVDDHNKTDKILCKGAFKGFNENNMIIAGKRFNAITLCQLPGPGFDPAVISPVEQLHRFSLIKSNITHFTRDFPTVKHLQILNMTRLMLENLSLTLFRNLTDLRTIDLSYNRLTFFDSTVVEWNHHLQHIYLRGNIFDCDLDKFSWTLDKNNGSFASKVVDLTEMECGNENYPQKPVIKVMRYLKTLEIECPVLPGGMCNCTLDKVVRSPKSKYHIPIITVDCSFRGIKNLFTSIPRNTTTLNLSGNKISDLSPLAIGQAYSSVFDIYLDDNLIRSVDVLEGANWIKNFRVLSLRDNDIKMLPTYAFDNAFEKNRYALEIYLGNNPWICDCHFTPGFKELLLKYRTLIRDINDIRCAEQENDQNSLKLIRDLSLNSICREPRTLLMSPVDSINLILFLLILFIIIKLMYDYWIYKATGKLPWIATKLP</sequence>
<keyword evidence="4 10" id="KW-0732">Signal</keyword>
<evidence type="ECO:0000256" key="10">
    <source>
        <dbReference type="SAM" id="SignalP"/>
    </source>
</evidence>
<evidence type="ECO:0000313" key="12">
    <source>
        <dbReference type="Proteomes" id="UP000494040"/>
    </source>
</evidence>
<name>A0A8I6TLK4_CIMLE</name>
<protein>
    <recommendedName>
        <fullName evidence="13">Protein singed wings 2</fullName>
    </recommendedName>
</protein>
<feature type="transmembrane region" description="Helical" evidence="9">
    <location>
        <begin position="430"/>
        <end position="448"/>
    </location>
</feature>
<dbReference type="Proteomes" id="UP000494040">
    <property type="component" value="Unassembled WGS sequence"/>
</dbReference>
<evidence type="ECO:0008006" key="13">
    <source>
        <dbReference type="Google" id="ProtNLM"/>
    </source>
</evidence>
<organism evidence="11 12">
    <name type="scientific">Cimex lectularius</name>
    <name type="common">Bed bug</name>
    <name type="synonym">Acanthia lectularia</name>
    <dbReference type="NCBI Taxonomy" id="79782"/>
    <lineage>
        <taxon>Eukaryota</taxon>
        <taxon>Metazoa</taxon>
        <taxon>Ecdysozoa</taxon>
        <taxon>Arthropoda</taxon>
        <taxon>Hexapoda</taxon>
        <taxon>Insecta</taxon>
        <taxon>Pterygota</taxon>
        <taxon>Neoptera</taxon>
        <taxon>Paraneoptera</taxon>
        <taxon>Hemiptera</taxon>
        <taxon>Heteroptera</taxon>
        <taxon>Panheteroptera</taxon>
        <taxon>Cimicomorpha</taxon>
        <taxon>Cimicidae</taxon>
        <taxon>Cimex</taxon>
    </lineage>
</organism>
<dbReference type="KEGG" id="clec:106674268"/>
<evidence type="ECO:0000256" key="4">
    <source>
        <dbReference type="ARBA" id="ARBA00022729"/>
    </source>
</evidence>
<accession>A0A8I6TLK4</accession>
<dbReference type="OMA" id="RNPWHCT"/>
<dbReference type="GeneID" id="106674268"/>
<proteinExistence type="predicted"/>
<evidence type="ECO:0000256" key="7">
    <source>
        <dbReference type="ARBA" id="ARBA00023136"/>
    </source>
</evidence>
<evidence type="ECO:0000256" key="9">
    <source>
        <dbReference type="SAM" id="Phobius"/>
    </source>
</evidence>
<keyword evidence="7 9" id="KW-0472">Membrane</keyword>
<evidence type="ECO:0000256" key="8">
    <source>
        <dbReference type="ARBA" id="ARBA00023180"/>
    </source>
</evidence>
<dbReference type="PROSITE" id="PS51450">
    <property type="entry name" value="LRR"/>
    <property type="match status" value="1"/>
</dbReference>
<dbReference type="InterPro" id="IPR003591">
    <property type="entry name" value="Leu-rich_rpt_typical-subtyp"/>
</dbReference>
<dbReference type="GO" id="GO:0007165">
    <property type="term" value="P:signal transduction"/>
    <property type="evidence" value="ECO:0007669"/>
    <property type="project" value="TreeGrafter"/>
</dbReference>
<dbReference type="InterPro" id="IPR032675">
    <property type="entry name" value="LRR_dom_sf"/>
</dbReference>
<evidence type="ECO:0000313" key="11">
    <source>
        <dbReference type="EnsemblMetazoa" id="XP_014262377.1"/>
    </source>
</evidence>
<dbReference type="SMART" id="SM00369">
    <property type="entry name" value="LRR_TYP"/>
    <property type="match status" value="3"/>
</dbReference>
<keyword evidence="3 9" id="KW-0812">Transmembrane</keyword>
<dbReference type="PANTHER" id="PTHR24365">
    <property type="entry name" value="TOLL-LIKE RECEPTOR"/>
    <property type="match status" value="1"/>
</dbReference>
<dbReference type="OrthoDB" id="6343311at2759"/>
<evidence type="ECO:0000256" key="2">
    <source>
        <dbReference type="ARBA" id="ARBA00022614"/>
    </source>
</evidence>
<dbReference type="Gene3D" id="3.80.10.10">
    <property type="entry name" value="Ribonuclease Inhibitor"/>
    <property type="match status" value="2"/>
</dbReference>
<feature type="signal peptide" evidence="10">
    <location>
        <begin position="1"/>
        <end position="25"/>
    </location>
</feature>
<dbReference type="InterPro" id="IPR001611">
    <property type="entry name" value="Leu-rich_rpt"/>
</dbReference>
<evidence type="ECO:0000256" key="1">
    <source>
        <dbReference type="ARBA" id="ARBA00004167"/>
    </source>
</evidence>
<evidence type="ECO:0000256" key="6">
    <source>
        <dbReference type="ARBA" id="ARBA00022989"/>
    </source>
</evidence>
<dbReference type="RefSeq" id="XP_014262377.1">
    <property type="nucleotide sequence ID" value="XM_014406891.2"/>
</dbReference>
<dbReference type="SUPFAM" id="SSF52058">
    <property type="entry name" value="L domain-like"/>
    <property type="match status" value="1"/>
</dbReference>
<feature type="chain" id="PRO_5035205419" description="Protein singed wings 2" evidence="10">
    <location>
        <begin position="26"/>
        <end position="467"/>
    </location>
</feature>
<evidence type="ECO:0000256" key="3">
    <source>
        <dbReference type="ARBA" id="ARBA00022692"/>
    </source>
</evidence>
<dbReference type="GO" id="GO:0005886">
    <property type="term" value="C:plasma membrane"/>
    <property type="evidence" value="ECO:0007669"/>
    <property type="project" value="TreeGrafter"/>
</dbReference>
<keyword evidence="5" id="KW-0677">Repeat</keyword>